<dbReference type="GO" id="GO:0003700">
    <property type="term" value="F:DNA-binding transcription factor activity"/>
    <property type="evidence" value="ECO:0007669"/>
    <property type="project" value="InterPro"/>
</dbReference>
<keyword evidence="6" id="KW-1185">Reference proteome</keyword>
<dbReference type="PRINTS" id="PR00037">
    <property type="entry name" value="HTHLACR"/>
</dbReference>
<dbReference type="InterPro" id="IPR018356">
    <property type="entry name" value="Tscrpt_reg_HTH_DeoR_CS"/>
</dbReference>
<dbReference type="RefSeq" id="WP_132548199.1">
    <property type="nucleotide sequence ID" value="NZ_SMAA01000005.1"/>
</dbReference>
<gene>
    <name evidence="5" type="ORF">EDC37_10512</name>
</gene>
<evidence type="ECO:0000259" key="4">
    <source>
        <dbReference type="PROSITE" id="PS51000"/>
    </source>
</evidence>
<proteinExistence type="predicted"/>
<dbReference type="SUPFAM" id="SSF100950">
    <property type="entry name" value="NagB/RpiA/CoA transferase-like"/>
    <property type="match status" value="1"/>
</dbReference>
<evidence type="ECO:0000256" key="3">
    <source>
        <dbReference type="ARBA" id="ARBA00023163"/>
    </source>
</evidence>
<dbReference type="AlphaFoldDB" id="A0A4R3KAG0"/>
<reference evidence="5 6" key="1">
    <citation type="submission" date="2019-03" db="EMBL/GenBank/DDBJ databases">
        <title>Genomic Encyclopedia of Type Strains, Phase IV (KMG-IV): sequencing the most valuable type-strain genomes for metagenomic binning, comparative biology and taxonomic classification.</title>
        <authorList>
            <person name="Goeker M."/>
        </authorList>
    </citation>
    <scope>NUCLEOTIDE SEQUENCE [LARGE SCALE GENOMIC DNA]</scope>
    <source>
        <strain evidence="5 6">DSM 20467</strain>
    </source>
</reference>
<dbReference type="Gene3D" id="1.10.10.10">
    <property type="entry name" value="Winged helix-like DNA-binding domain superfamily/Winged helix DNA-binding domain"/>
    <property type="match status" value="1"/>
</dbReference>
<dbReference type="PROSITE" id="PS00894">
    <property type="entry name" value="HTH_DEOR_1"/>
    <property type="match status" value="1"/>
</dbReference>
<feature type="domain" description="HTH deoR-type" evidence="4">
    <location>
        <begin position="3"/>
        <end position="58"/>
    </location>
</feature>
<dbReference type="InterPro" id="IPR001034">
    <property type="entry name" value="DeoR_HTH"/>
</dbReference>
<dbReference type="InterPro" id="IPR037171">
    <property type="entry name" value="NagB/RpiA_transferase-like"/>
</dbReference>
<comment type="caution">
    <text evidence="5">The sequence shown here is derived from an EMBL/GenBank/DDBJ whole genome shotgun (WGS) entry which is preliminary data.</text>
</comment>
<evidence type="ECO:0000313" key="6">
    <source>
        <dbReference type="Proteomes" id="UP000295188"/>
    </source>
</evidence>
<keyword evidence="2" id="KW-0238">DNA-binding</keyword>
<dbReference type="Pfam" id="PF08220">
    <property type="entry name" value="HTH_DeoR"/>
    <property type="match status" value="1"/>
</dbReference>
<keyword evidence="3" id="KW-0804">Transcription</keyword>
<dbReference type="SUPFAM" id="SSF46785">
    <property type="entry name" value="Winged helix' DNA-binding domain"/>
    <property type="match status" value="1"/>
</dbReference>
<keyword evidence="1" id="KW-0805">Transcription regulation</keyword>
<evidence type="ECO:0000256" key="1">
    <source>
        <dbReference type="ARBA" id="ARBA00023015"/>
    </source>
</evidence>
<sequence length="267" mass="29711">MFAIERQNIILEHIREHGKITTQQICEKFTVSATTARNDMKELEEKNLITRTHGGATLTDRQLIAPSAIPHSFQEEEDSYSFLSREKKCMDEKEHIASKALSYITERGSIYLDSGTTALVMAKKLATMQKKLIVVTHGLHIMSTLITNPDITVIFVGGIVGKDAAYIEGTLGAGIFDNLNIDLAFVSGYGMTIKSGLTDFNPYEVELKRIVVKHSHKIIALVDSSKFDVVSTANFCPTESIDTIITDPKVSPNIIQEYQNKNINIVY</sequence>
<dbReference type="EMBL" id="SMAA01000005">
    <property type="protein sequence ID" value="TCS79945.1"/>
    <property type="molecule type" value="Genomic_DNA"/>
</dbReference>
<evidence type="ECO:0000256" key="2">
    <source>
        <dbReference type="ARBA" id="ARBA00023125"/>
    </source>
</evidence>
<dbReference type="InterPro" id="IPR014036">
    <property type="entry name" value="DeoR-like_C"/>
</dbReference>
<evidence type="ECO:0000313" key="5">
    <source>
        <dbReference type="EMBL" id="TCS79945.1"/>
    </source>
</evidence>
<dbReference type="PANTHER" id="PTHR30363:SF44">
    <property type="entry name" value="AGA OPERON TRANSCRIPTIONAL REPRESSOR-RELATED"/>
    <property type="match status" value="1"/>
</dbReference>
<dbReference type="OrthoDB" id="9797223at2"/>
<protein>
    <submittedName>
        <fullName evidence="5">DeoR family transcriptional regulator</fullName>
    </submittedName>
</protein>
<dbReference type="InterPro" id="IPR036390">
    <property type="entry name" value="WH_DNA-bd_sf"/>
</dbReference>
<dbReference type="GO" id="GO:0003677">
    <property type="term" value="F:DNA binding"/>
    <property type="evidence" value="ECO:0007669"/>
    <property type="project" value="UniProtKB-KW"/>
</dbReference>
<accession>A0A4R3KAG0</accession>
<dbReference type="PROSITE" id="PS51000">
    <property type="entry name" value="HTH_DEOR_2"/>
    <property type="match status" value="1"/>
</dbReference>
<dbReference type="Pfam" id="PF00455">
    <property type="entry name" value="DeoRC"/>
    <property type="match status" value="1"/>
</dbReference>
<organism evidence="5 6">
    <name type="scientific">Pectinatus cerevisiiphilus</name>
    <dbReference type="NCBI Taxonomy" id="86956"/>
    <lineage>
        <taxon>Bacteria</taxon>
        <taxon>Bacillati</taxon>
        <taxon>Bacillota</taxon>
        <taxon>Negativicutes</taxon>
        <taxon>Selenomonadales</taxon>
        <taxon>Selenomonadaceae</taxon>
        <taxon>Pectinatus</taxon>
    </lineage>
</organism>
<dbReference type="InterPro" id="IPR036388">
    <property type="entry name" value="WH-like_DNA-bd_sf"/>
</dbReference>
<dbReference type="Gene3D" id="3.40.50.1360">
    <property type="match status" value="1"/>
</dbReference>
<dbReference type="SMART" id="SM00420">
    <property type="entry name" value="HTH_DEOR"/>
    <property type="match status" value="1"/>
</dbReference>
<dbReference type="InterPro" id="IPR050313">
    <property type="entry name" value="Carb_Metab_HTH_regulators"/>
</dbReference>
<name>A0A4R3KAG0_9FIRM</name>
<dbReference type="Proteomes" id="UP000295188">
    <property type="component" value="Unassembled WGS sequence"/>
</dbReference>
<dbReference type="PANTHER" id="PTHR30363">
    <property type="entry name" value="HTH-TYPE TRANSCRIPTIONAL REGULATOR SRLR-RELATED"/>
    <property type="match status" value="1"/>
</dbReference>
<dbReference type="SMART" id="SM01134">
    <property type="entry name" value="DeoRC"/>
    <property type="match status" value="1"/>
</dbReference>